<accession>A0ACC2K390</accession>
<reference evidence="1 2" key="1">
    <citation type="journal article" date="2022" name="Hortic Res">
        <title>A haplotype resolved chromosomal level avocado genome allows analysis of novel avocado genes.</title>
        <authorList>
            <person name="Nath O."/>
            <person name="Fletcher S.J."/>
            <person name="Hayward A."/>
            <person name="Shaw L.M."/>
            <person name="Masouleh A.K."/>
            <person name="Furtado A."/>
            <person name="Henry R.J."/>
            <person name="Mitter N."/>
        </authorList>
    </citation>
    <scope>NUCLEOTIDE SEQUENCE [LARGE SCALE GENOMIC DNA]</scope>
    <source>
        <strain evidence="2">cv. Hass</strain>
    </source>
</reference>
<organism evidence="1 2">
    <name type="scientific">Persea americana</name>
    <name type="common">Avocado</name>
    <dbReference type="NCBI Taxonomy" id="3435"/>
    <lineage>
        <taxon>Eukaryota</taxon>
        <taxon>Viridiplantae</taxon>
        <taxon>Streptophyta</taxon>
        <taxon>Embryophyta</taxon>
        <taxon>Tracheophyta</taxon>
        <taxon>Spermatophyta</taxon>
        <taxon>Magnoliopsida</taxon>
        <taxon>Magnoliidae</taxon>
        <taxon>Laurales</taxon>
        <taxon>Lauraceae</taxon>
        <taxon>Persea</taxon>
    </lineage>
</organism>
<dbReference type="EMBL" id="CM056820">
    <property type="protein sequence ID" value="KAJ8615546.1"/>
    <property type="molecule type" value="Genomic_DNA"/>
</dbReference>
<proteinExistence type="predicted"/>
<gene>
    <name evidence="1" type="ORF">MRB53_034918</name>
</gene>
<protein>
    <submittedName>
        <fullName evidence="1">Uncharacterized protein</fullName>
    </submittedName>
</protein>
<sequence length="148" mass="16669">MQRLPESCDIVTCISMATAVLSKILRKPSALRTIGLGVPSLSISPIPLLSPRNPHDRTNPDHKIPNPLLGFLDFERIPSSQPPLQIYPSFPYGLHLNPISPPGFAQPMEDEASDALTPVWADSVKKKRKRKMNKHKYKKLRKSLRRQT</sequence>
<comment type="caution">
    <text evidence="1">The sequence shown here is derived from an EMBL/GenBank/DDBJ whole genome shotgun (WGS) entry which is preliminary data.</text>
</comment>
<name>A0ACC2K390_PERAE</name>
<evidence type="ECO:0000313" key="2">
    <source>
        <dbReference type="Proteomes" id="UP001234297"/>
    </source>
</evidence>
<dbReference type="Proteomes" id="UP001234297">
    <property type="component" value="Chromosome 12"/>
</dbReference>
<evidence type="ECO:0000313" key="1">
    <source>
        <dbReference type="EMBL" id="KAJ8615546.1"/>
    </source>
</evidence>
<keyword evidence="2" id="KW-1185">Reference proteome</keyword>